<dbReference type="Pfam" id="PF09388">
    <property type="entry name" value="SpoOE-like"/>
    <property type="match status" value="1"/>
</dbReference>
<name>A0ABW3SJP9_9BACL</name>
<dbReference type="InterPro" id="IPR018540">
    <property type="entry name" value="Spo0E-like"/>
</dbReference>
<protein>
    <submittedName>
        <fullName evidence="1">Spo0E family sporulation regulatory protein-aspartic acid phosphatase</fullName>
    </submittedName>
</protein>
<keyword evidence="2" id="KW-1185">Reference proteome</keyword>
<sequence>MVLEKDLFLLRQDIEKLMAEKQQELNNIVLKYGLRSKEALFISQELDIMINQVMKRNHSNNKVV</sequence>
<comment type="caution">
    <text evidence="1">The sequence shown here is derived from an EMBL/GenBank/DDBJ whole genome shotgun (WGS) entry which is preliminary data.</text>
</comment>
<proteinExistence type="predicted"/>
<organism evidence="1 2">
    <name type="scientific">Paenibacillus timonensis</name>
    <dbReference type="NCBI Taxonomy" id="225915"/>
    <lineage>
        <taxon>Bacteria</taxon>
        <taxon>Bacillati</taxon>
        <taxon>Bacillota</taxon>
        <taxon>Bacilli</taxon>
        <taxon>Bacillales</taxon>
        <taxon>Paenibacillaceae</taxon>
        <taxon>Paenibacillus</taxon>
    </lineage>
</organism>
<dbReference type="InterPro" id="IPR037208">
    <property type="entry name" value="Spo0E-like_sf"/>
</dbReference>
<accession>A0ABW3SJP9</accession>
<dbReference type="RefSeq" id="WP_031539323.1">
    <property type="nucleotide sequence ID" value="NZ_JAKSXN010000103.1"/>
</dbReference>
<reference evidence="2" key="1">
    <citation type="journal article" date="2019" name="Int. J. Syst. Evol. Microbiol.">
        <title>The Global Catalogue of Microorganisms (GCM) 10K type strain sequencing project: providing services to taxonomists for standard genome sequencing and annotation.</title>
        <authorList>
            <consortium name="The Broad Institute Genomics Platform"/>
            <consortium name="The Broad Institute Genome Sequencing Center for Infectious Disease"/>
            <person name="Wu L."/>
            <person name="Ma J."/>
        </authorList>
    </citation>
    <scope>NUCLEOTIDE SEQUENCE [LARGE SCALE GENOMIC DNA]</scope>
    <source>
        <strain evidence="2">CCUG 48216</strain>
    </source>
</reference>
<dbReference type="Proteomes" id="UP001597211">
    <property type="component" value="Unassembled WGS sequence"/>
</dbReference>
<dbReference type="Gene3D" id="4.10.280.10">
    <property type="entry name" value="Helix-loop-helix DNA-binding domain"/>
    <property type="match status" value="1"/>
</dbReference>
<evidence type="ECO:0000313" key="1">
    <source>
        <dbReference type="EMBL" id="MFD1184426.1"/>
    </source>
</evidence>
<dbReference type="EMBL" id="JBHTKZ010000092">
    <property type="protein sequence ID" value="MFD1184426.1"/>
    <property type="molecule type" value="Genomic_DNA"/>
</dbReference>
<dbReference type="SUPFAM" id="SSF140500">
    <property type="entry name" value="BAS1536-like"/>
    <property type="match status" value="1"/>
</dbReference>
<dbReference type="InterPro" id="IPR036638">
    <property type="entry name" value="HLH_DNA-bd_sf"/>
</dbReference>
<evidence type="ECO:0000313" key="2">
    <source>
        <dbReference type="Proteomes" id="UP001597211"/>
    </source>
</evidence>
<gene>
    <name evidence="1" type="ORF">ACFQ2Z_24155</name>
</gene>